<evidence type="ECO:0000313" key="1">
    <source>
        <dbReference type="EMBL" id="CAB4142475.1"/>
    </source>
</evidence>
<proteinExistence type="predicted"/>
<accession>A0A6J5M649</accession>
<dbReference type="EMBL" id="LR796420">
    <property type="protein sequence ID" value="CAB4142475.1"/>
    <property type="molecule type" value="Genomic_DNA"/>
</dbReference>
<sequence>MIIVPHTPITDASFDKWRSHRIDVEDDEDKFYYYIIPFVDVDESELERIETIPALFSSESDGVLDSVTGQPAFTMRLFDDDLPEITSEEEVEILYKILTKRDLLRR</sequence>
<gene>
    <name evidence="1" type="ORF">UFOVP449_51</name>
</gene>
<organism evidence="1">
    <name type="scientific">uncultured Caudovirales phage</name>
    <dbReference type="NCBI Taxonomy" id="2100421"/>
    <lineage>
        <taxon>Viruses</taxon>
        <taxon>Duplodnaviria</taxon>
        <taxon>Heunggongvirae</taxon>
        <taxon>Uroviricota</taxon>
        <taxon>Caudoviricetes</taxon>
        <taxon>Peduoviridae</taxon>
        <taxon>Maltschvirus</taxon>
        <taxon>Maltschvirus maltsch</taxon>
    </lineage>
</organism>
<protein>
    <submittedName>
        <fullName evidence="1">Uncharacterized protein</fullName>
    </submittedName>
</protein>
<reference evidence="1" key="1">
    <citation type="submission" date="2020-04" db="EMBL/GenBank/DDBJ databases">
        <authorList>
            <person name="Chiriac C."/>
            <person name="Salcher M."/>
            <person name="Ghai R."/>
            <person name="Kavagutti S V."/>
        </authorList>
    </citation>
    <scope>NUCLEOTIDE SEQUENCE</scope>
</reference>
<name>A0A6J5M649_9CAUD</name>